<feature type="compositionally biased region" description="Acidic residues" evidence="9">
    <location>
        <begin position="358"/>
        <end position="376"/>
    </location>
</feature>
<sequence>MEDFLLHRCVTSDVSKATNIKSHATSSLWQTKGRAEYTVVQENRQAHGASRIILEAMLKLVLRSPKTTSVLLLTLDSAEIAQSVDASPKLTHVDYSADFANFQMSNSHLLPRIVQDIEKVEATILLTDAISSRPLVVVLDSLNALVQQTSLQQVLLFLRQLRGHAVIGSIIARFNAGAESSGAAQALAAQATAVVLVETRSSLRSYPLLSQERKREIPKNMHGLVLLVRQKKNGRSSESIEYFQVSFNKVQFLTITDEKRPSVSTGAAKRVEPAGVKELSLYRISEVRLTPFVDQFKQTQLPVRQDEVSFNLSISAEEQRAKSQVQLPYKHQDSKSNPNSVGSKREKSTATSNPLFFIDDDDPDWDDDDLDDDLDF</sequence>
<keyword evidence="8" id="KW-0539">Nucleus</keyword>
<dbReference type="GO" id="GO:0000049">
    <property type="term" value="F:tRNA binding"/>
    <property type="evidence" value="ECO:0007669"/>
    <property type="project" value="TreeGrafter"/>
</dbReference>
<dbReference type="AlphaFoldDB" id="A0A976FPM4"/>
<evidence type="ECO:0000256" key="2">
    <source>
        <dbReference type="ARBA" id="ARBA00004496"/>
    </source>
</evidence>
<keyword evidence="11" id="KW-1185">Reference proteome</keyword>
<evidence type="ECO:0000256" key="8">
    <source>
        <dbReference type="ARBA" id="ARBA00023242"/>
    </source>
</evidence>
<evidence type="ECO:0000313" key="11">
    <source>
        <dbReference type="Proteomes" id="UP000294530"/>
    </source>
</evidence>
<proteinExistence type="inferred from homology"/>
<comment type="caution">
    <text evidence="10">The sequence shown here is derived from an EMBL/GenBank/DDBJ whole genome shotgun (WGS) entry which is preliminary data.</text>
</comment>
<comment type="pathway">
    <text evidence="3">tRNA modification; 5-methoxycarbonylmethyl-2-thiouridine-tRNA biosynthesis.</text>
</comment>
<protein>
    <recommendedName>
        <fullName evidence="5">Elongator complex protein 5</fullName>
    </recommendedName>
</protein>
<dbReference type="Pfam" id="PF10483">
    <property type="entry name" value="Elong_Iki1"/>
    <property type="match status" value="1"/>
</dbReference>
<dbReference type="InterPro" id="IPR019519">
    <property type="entry name" value="Elp5"/>
</dbReference>
<comment type="similarity">
    <text evidence="4">Belongs to the ELP5 family.</text>
</comment>
<comment type="subcellular location">
    <subcellularLocation>
        <location evidence="2">Cytoplasm</location>
    </subcellularLocation>
    <subcellularLocation>
        <location evidence="1">Nucleus</location>
    </subcellularLocation>
</comment>
<dbReference type="KEGG" id="blac:94344164"/>
<dbReference type="Proteomes" id="UP000294530">
    <property type="component" value="Unassembled WGS sequence"/>
</dbReference>
<evidence type="ECO:0000256" key="7">
    <source>
        <dbReference type="ARBA" id="ARBA00022694"/>
    </source>
</evidence>
<feature type="region of interest" description="Disordered" evidence="9">
    <location>
        <begin position="321"/>
        <end position="376"/>
    </location>
</feature>
<evidence type="ECO:0000313" key="10">
    <source>
        <dbReference type="EMBL" id="TDH70450.1"/>
    </source>
</evidence>
<dbReference type="RefSeq" id="XP_067819949.1">
    <property type="nucleotide sequence ID" value="XM_067958493.1"/>
</dbReference>
<dbReference type="PANTHER" id="PTHR15641">
    <property type="entry name" value="ELONGATOR COMPLEX PROTEIN 5"/>
    <property type="match status" value="1"/>
</dbReference>
<dbReference type="GeneID" id="94344164"/>
<dbReference type="PANTHER" id="PTHR15641:SF1">
    <property type="entry name" value="ELONGATOR COMPLEX PROTEIN 5"/>
    <property type="match status" value="1"/>
</dbReference>
<reference evidence="10 11" key="1">
    <citation type="journal article" date="2021" name="Genome Biol.">
        <title>AFLAP: assembly-free linkage analysis pipeline using k-mers from genome sequencing data.</title>
        <authorList>
            <person name="Fletcher K."/>
            <person name="Zhang L."/>
            <person name="Gil J."/>
            <person name="Han R."/>
            <person name="Cavanaugh K."/>
            <person name="Michelmore R."/>
        </authorList>
    </citation>
    <scope>NUCLEOTIDE SEQUENCE [LARGE SCALE GENOMIC DNA]</scope>
    <source>
        <strain evidence="10 11">SF5</strain>
    </source>
</reference>
<evidence type="ECO:0000256" key="1">
    <source>
        <dbReference type="ARBA" id="ARBA00004123"/>
    </source>
</evidence>
<evidence type="ECO:0000256" key="3">
    <source>
        <dbReference type="ARBA" id="ARBA00005043"/>
    </source>
</evidence>
<dbReference type="OrthoDB" id="166907at2759"/>
<dbReference type="GO" id="GO:0033588">
    <property type="term" value="C:elongator holoenzyme complex"/>
    <property type="evidence" value="ECO:0007669"/>
    <property type="project" value="InterPro"/>
</dbReference>
<evidence type="ECO:0000256" key="9">
    <source>
        <dbReference type="SAM" id="MobiDB-lite"/>
    </source>
</evidence>
<gene>
    <name evidence="10" type="ORF">CCR75_000385</name>
</gene>
<evidence type="ECO:0000256" key="6">
    <source>
        <dbReference type="ARBA" id="ARBA00022490"/>
    </source>
</evidence>
<name>A0A976FPM4_BRELC</name>
<keyword evidence="7" id="KW-0819">tRNA processing</keyword>
<evidence type="ECO:0000256" key="4">
    <source>
        <dbReference type="ARBA" id="ARBA00009567"/>
    </source>
</evidence>
<accession>A0A976FPM4</accession>
<dbReference type="EMBL" id="SHOA02000014">
    <property type="protein sequence ID" value="TDH70450.1"/>
    <property type="molecule type" value="Genomic_DNA"/>
</dbReference>
<keyword evidence="6" id="KW-0963">Cytoplasm</keyword>
<organism evidence="10 11">
    <name type="scientific">Bremia lactucae</name>
    <name type="common">Lettuce downy mildew</name>
    <dbReference type="NCBI Taxonomy" id="4779"/>
    <lineage>
        <taxon>Eukaryota</taxon>
        <taxon>Sar</taxon>
        <taxon>Stramenopiles</taxon>
        <taxon>Oomycota</taxon>
        <taxon>Peronosporomycetes</taxon>
        <taxon>Peronosporales</taxon>
        <taxon>Peronosporaceae</taxon>
        <taxon>Bremia</taxon>
    </lineage>
</organism>
<dbReference type="GO" id="GO:0005829">
    <property type="term" value="C:cytosol"/>
    <property type="evidence" value="ECO:0007669"/>
    <property type="project" value="TreeGrafter"/>
</dbReference>
<dbReference type="GO" id="GO:0002098">
    <property type="term" value="P:tRNA wobble uridine modification"/>
    <property type="evidence" value="ECO:0007669"/>
    <property type="project" value="InterPro"/>
</dbReference>
<dbReference type="GO" id="GO:0005634">
    <property type="term" value="C:nucleus"/>
    <property type="evidence" value="ECO:0007669"/>
    <property type="project" value="UniProtKB-SubCell"/>
</dbReference>
<evidence type="ECO:0000256" key="5">
    <source>
        <dbReference type="ARBA" id="ARBA00020264"/>
    </source>
</evidence>